<dbReference type="CDD" id="cd00105">
    <property type="entry name" value="KH-I"/>
    <property type="match status" value="1"/>
</dbReference>
<dbReference type="AlphaFoldDB" id="A0A1B6EK01"/>
<dbReference type="SMART" id="SM00322">
    <property type="entry name" value="KH"/>
    <property type="match status" value="1"/>
</dbReference>
<dbReference type="SUPFAM" id="SSF54791">
    <property type="entry name" value="Eukaryotic type KH-domain (KH-domain type I)"/>
    <property type="match status" value="1"/>
</dbReference>
<feature type="compositionally biased region" description="Polar residues" evidence="3">
    <location>
        <begin position="41"/>
        <end position="50"/>
    </location>
</feature>
<feature type="compositionally biased region" description="Basic and acidic residues" evidence="3">
    <location>
        <begin position="81"/>
        <end position="90"/>
    </location>
</feature>
<dbReference type="InterPro" id="IPR004087">
    <property type="entry name" value="KH_dom"/>
</dbReference>
<protein>
    <recommendedName>
        <fullName evidence="4">K Homology domain-containing protein</fullName>
    </recommendedName>
</protein>
<dbReference type="InterPro" id="IPR036612">
    <property type="entry name" value="KH_dom_type_1_sf"/>
</dbReference>
<organism evidence="5">
    <name type="scientific">Cuerna arida</name>
    <dbReference type="NCBI Taxonomy" id="1464854"/>
    <lineage>
        <taxon>Eukaryota</taxon>
        <taxon>Metazoa</taxon>
        <taxon>Ecdysozoa</taxon>
        <taxon>Arthropoda</taxon>
        <taxon>Hexapoda</taxon>
        <taxon>Insecta</taxon>
        <taxon>Pterygota</taxon>
        <taxon>Neoptera</taxon>
        <taxon>Paraneoptera</taxon>
        <taxon>Hemiptera</taxon>
        <taxon>Auchenorrhyncha</taxon>
        <taxon>Membracoidea</taxon>
        <taxon>Cicadellidae</taxon>
        <taxon>Cicadellinae</taxon>
        <taxon>Proconiini</taxon>
        <taxon>Cuerna</taxon>
    </lineage>
</organism>
<feature type="non-terminal residue" evidence="5">
    <location>
        <position position="1"/>
    </location>
</feature>
<feature type="compositionally biased region" description="Basic and acidic residues" evidence="3">
    <location>
        <begin position="1"/>
        <end position="13"/>
    </location>
</feature>
<gene>
    <name evidence="5" type="ORF">g.49642</name>
</gene>
<dbReference type="InterPro" id="IPR004088">
    <property type="entry name" value="KH_dom_type_1"/>
</dbReference>
<feature type="region of interest" description="Disordered" evidence="3">
    <location>
        <begin position="74"/>
        <end position="95"/>
    </location>
</feature>
<dbReference type="Gene3D" id="3.30.1370.10">
    <property type="entry name" value="K Homology domain, type 1"/>
    <property type="match status" value="1"/>
</dbReference>
<keyword evidence="2" id="KW-0694">RNA-binding</keyword>
<feature type="region of interest" description="Disordered" evidence="3">
    <location>
        <begin position="1"/>
        <end position="59"/>
    </location>
</feature>
<evidence type="ECO:0000256" key="3">
    <source>
        <dbReference type="SAM" id="MobiDB-lite"/>
    </source>
</evidence>
<feature type="non-terminal residue" evidence="5">
    <location>
        <position position="191"/>
    </location>
</feature>
<evidence type="ECO:0000313" key="5">
    <source>
        <dbReference type="EMBL" id="JAS38268.1"/>
    </source>
</evidence>
<keyword evidence="1" id="KW-0677">Repeat</keyword>
<accession>A0A1B6EK01</accession>
<evidence type="ECO:0000256" key="2">
    <source>
        <dbReference type="PROSITE-ProRule" id="PRU00117"/>
    </source>
</evidence>
<name>A0A1B6EK01_9HEMI</name>
<proteinExistence type="predicted"/>
<sequence length="191" mass="21079">GYNRRDNGQKSSRDYNNGNDRPRKQYKSDNYQGRSDGFQGRSDSGGSSETIEVPSRHLGRIIGRGGAKIKELQQDSGARINIDRNNDGETSKVALSGSSEAISKAKQLIESLTSDDFQDRRSNQNRQRSDGGYGGGGGQRSDNWGQKSERDYGGSGGGQTSDSWGNDQGNRRDRSYSRNDDWSGNDRNDNR</sequence>
<feature type="region of interest" description="Disordered" evidence="3">
    <location>
        <begin position="110"/>
        <end position="191"/>
    </location>
</feature>
<dbReference type="GO" id="GO:0003723">
    <property type="term" value="F:RNA binding"/>
    <property type="evidence" value="ECO:0007669"/>
    <property type="project" value="UniProtKB-UniRule"/>
</dbReference>
<dbReference type="GO" id="GO:0010468">
    <property type="term" value="P:regulation of gene expression"/>
    <property type="evidence" value="ECO:0007669"/>
    <property type="project" value="UniProtKB-ARBA"/>
</dbReference>
<evidence type="ECO:0000256" key="1">
    <source>
        <dbReference type="ARBA" id="ARBA00022737"/>
    </source>
</evidence>
<dbReference type="EMBL" id="GECZ01031501">
    <property type="protein sequence ID" value="JAS38268.1"/>
    <property type="molecule type" value="Transcribed_RNA"/>
</dbReference>
<feature type="domain" description="K Homology" evidence="4">
    <location>
        <begin position="45"/>
        <end position="114"/>
    </location>
</feature>
<dbReference type="PROSITE" id="PS50084">
    <property type="entry name" value="KH_TYPE_1"/>
    <property type="match status" value="1"/>
</dbReference>
<dbReference type="Pfam" id="PF00013">
    <property type="entry name" value="KH_1"/>
    <property type="match status" value="1"/>
</dbReference>
<dbReference type="PANTHER" id="PTHR10288">
    <property type="entry name" value="KH DOMAIN CONTAINING RNA BINDING PROTEIN"/>
    <property type="match status" value="1"/>
</dbReference>
<reference evidence="5" key="1">
    <citation type="submission" date="2015-11" db="EMBL/GenBank/DDBJ databases">
        <title>De novo transcriptome assembly of four potential Pierce s Disease insect vectors from Arizona vineyards.</title>
        <authorList>
            <person name="Tassone E.E."/>
        </authorList>
    </citation>
    <scope>NUCLEOTIDE SEQUENCE</scope>
</reference>
<evidence type="ECO:0000259" key="4">
    <source>
        <dbReference type="SMART" id="SM00322"/>
    </source>
</evidence>
<feature type="compositionally biased region" description="Basic and acidic residues" evidence="3">
    <location>
        <begin position="169"/>
        <end position="191"/>
    </location>
</feature>